<sequence>MEPRKDVRVVFTGDNVLYLQGLDPDEVARLQQDLGGGITYRHLRGTEDDREVVIFPGNVAYIEVTTANR</sequence>
<name>A0A6L5G8E1_9ACTN</name>
<evidence type="ECO:0000313" key="1">
    <source>
        <dbReference type="EMBL" id="MQM25886.1"/>
    </source>
</evidence>
<organism evidence="1 2">
    <name type="scientific">Glycomyces albidus</name>
    <dbReference type="NCBI Taxonomy" id="2656774"/>
    <lineage>
        <taxon>Bacteria</taxon>
        <taxon>Bacillati</taxon>
        <taxon>Actinomycetota</taxon>
        <taxon>Actinomycetes</taxon>
        <taxon>Glycomycetales</taxon>
        <taxon>Glycomycetaceae</taxon>
        <taxon>Glycomyces</taxon>
    </lineage>
</organism>
<proteinExistence type="predicted"/>
<gene>
    <name evidence="1" type="ORF">GFD30_09945</name>
</gene>
<dbReference type="Proteomes" id="UP000477750">
    <property type="component" value="Unassembled WGS sequence"/>
</dbReference>
<evidence type="ECO:0000313" key="2">
    <source>
        <dbReference type="Proteomes" id="UP000477750"/>
    </source>
</evidence>
<protein>
    <submittedName>
        <fullName evidence="1">Uncharacterized protein</fullName>
    </submittedName>
</protein>
<accession>A0A6L5G8E1</accession>
<keyword evidence="2" id="KW-1185">Reference proteome</keyword>
<dbReference type="EMBL" id="WIAO01000009">
    <property type="protein sequence ID" value="MQM25886.1"/>
    <property type="molecule type" value="Genomic_DNA"/>
</dbReference>
<comment type="caution">
    <text evidence="1">The sequence shown here is derived from an EMBL/GenBank/DDBJ whole genome shotgun (WGS) entry which is preliminary data.</text>
</comment>
<reference evidence="1 2" key="1">
    <citation type="submission" date="2019-10" db="EMBL/GenBank/DDBJ databases">
        <title>Glycomyces albidus sp. nov., a novel actinomycete isolated from rhizosphere soil of wheat (Triticum aestivum L.).</title>
        <authorList>
            <person name="Qian L."/>
        </authorList>
    </citation>
    <scope>NUCLEOTIDE SEQUENCE [LARGE SCALE GENOMIC DNA]</scope>
    <source>
        <strain evidence="1 2">NEAU-7082</strain>
    </source>
</reference>
<dbReference type="AlphaFoldDB" id="A0A6L5G8E1"/>
<dbReference type="RefSeq" id="WP_153025029.1">
    <property type="nucleotide sequence ID" value="NZ_WIAO01000009.1"/>
</dbReference>